<gene>
    <name evidence="1" type="ORF">SAMN04487969_102519</name>
</gene>
<keyword evidence="2" id="KW-1185">Reference proteome</keyword>
<dbReference type="Proteomes" id="UP000183410">
    <property type="component" value="Unassembled WGS sequence"/>
</dbReference>
<dbReference type="EMBL" id="FONN01000002">
    <property type="protein sequence ID" value="SFE43867.1"/>
    <property type="molecule type" value="Genomic_DNA"/>
</dbReference>
<evidence type="ECO:0000313" key="1">
    <source>
        <dbReference type="EMBL" id="SFE43867.1"/>
    </source>
</evidence>
<evidence type="ECO:0000313" key="2">
    <source>
        <dbReference type="Proteomes" id="UP000183410"/>
    </source>
</evidence>
<dbReference type="AlphaFoldDB" id="A0A1I2AJG7"/>
<dbReference type="RefSeq" id="WP_046230229.1">
    <property type="nucleotide sequence ID" value="NZ_FONN01000002.1"/>
</dbReference>
<protein>
    <submittedName>
        <fullName evidence="1">Uncharacterized protein</fullName>
    </submittedName>
</protein>
<dbReference type="OrthoDB" id="2665237at2"/>
<sequence>MDLYVVAADIEQVKRIWPSIKHRYINHSEYRKINFTGVKCAWSGLSPKKTKILLCGEYWRNPSLETDNFKRVLEKAAGVFIE</sequence>
<reference evidence="2" key="1">
    <citation type="submission" date="2016-10" db="EMBL/GenBank/DDBJ databases">
        <authorList>
            <person name="Varghese N."/>
            <person name="Submissions S."/>
        </authorList>
    </citation>
    <scope>NUCLEOTIDE SEQUENCE [LARGE SCALE GENOMIC DNA]</scope>
    <source>
        <strain evidence="2">CGMCC 1.10223</strain>
    </source>
</reference>
<proteinExistence type="predicted"/>
<name>A0A1I2AJG7_9BACL</name>
<organism evidence="1 2">
    <name type="scientific">Paenibacillus algorifonticola</name>
    <dbReference type="NCBI Taxonomy" id="684063"/>
    <lineage>
        <taxon>Bacteria</taxon>
        <taxon>Bacillati</taxon>
        <taxon>Bacillota</taxon>
        <taxon>Bacilli</taxon>
        <taxon>Bacillales</taxon>
        <taxon>Paenibacillaceae</taxon>
        <taxon>Paenibacillus</taxon>
    </lineage>
</organism>
<accession>A0A1I2AJG7</accession>